<dbReference type="InterPro" id="IPR054207">
    <property type="entry name" value="DUF6913"/>
</dbReference>
<sequence length="159" mass="18144">MIKTLFLKYKGKPTIAEKEHCTYAEASNIGILYNSNEFGSETINKLEELLKNDGKNVAKIGFAEKPSENALIFNRKDISGTGNIKKDNLNFFINQSFDFLISLDTSENLNYKYVLAISKAICKVGFETEQYYDLLQLSLRMDDSKPKAVTNMVRYLKMI</sequence>
<name>A0A239GLC8_EKHLU</name>
<dbReference type="EMBL" id="FZPD01000002">
    <property type="protein sequence ID" value="SNS69612.1"/>
    <property type="molecule type" value="Genomic_DNA"/>
</dbReference>
<dbReference type="AlphaFoldDB" id="A0A239GLC8"/>
<dbReference type="Pfam" id="PF21857">
    <property type="entry name" value="DUF6913"/>
    <property type="match status" value="1"/>
</dbReference>
<gene>
    <name evidence="1" type="ORF">SAMN05421640_0890</name>
</gene>
<dbReference type="RefSeq" id="WP_089355664.1">
    <property type="nucleotide sequence ID" value="NZ_FZPD01000002.1"/>
</dbReference>
<protein>
    <submittedName>
        <fullName evidence="1">Uncharacterized protein</fullName>
    </submittedName>
</protein>
<organism evidence="1 2">
    <name type="scientific">Ekhidna lutea</name>
    <dbReference type="NCBI Taxonomy" id="447679"/>
    <lineage>
        <taxon>Bacteria</taxon>
        <taxon>Pseudomonadati</taxon>
        <taxon>Bacteroidota</taxon>
        <taxon>Cytophagia</taxon>
        <taxon>Cytophagales</taxon>
        <taxon>Reichenbachiellaceae</taxon>
        <taxon>Ekhidna</taxon>
    </lineage>
</organism>
<evidence type="ECO:0000313" key="2">
    <source>
        <dbReference type="Proteomes" id="UP000198393"/>
    </source>
</evidence>
<keyword evidence="2" id="KW-1185">Reference proteome</keyword>
<dbReference type="OrthoDB" id="980624at2"/>
<evidence type="ECO:0000313" key="1">
    <source>
        <dbReference type="EMBL" id="SNS69612.1"/>
    </source>
</evidence>
<proteinExistence type="predicted"/>
<dbReference type="Proteomes" id="UP000198393">
    <property type="component" value="Unassembled WGS sequence"/>
</dbReference>
<reference evidence="1 2" key="1">
    <citation type="submission" date="2017-06" db="EMBL/GenBank/DDBJ databases">
        <authorList>
            <person name="Kim H.J."/>
            <person name="Triplett B.A."/>
        </authorList>
    </citation>
    <scope>NUCLEOTIDE SEQUENCE [LARGE SCALE GENOMIC DNA]</scope>
    <source>
        <strain evidence="1 2">DSM 19307</strain>
    </source>
</reference>
<accession>A0A239GLC8</accession>